<feature type="region of interest" description="Disordered" evidence="1">
    <location>
        <begin position="150"/>
        <end position="171"/>
    </location>
</feature>
<dbReference type="EMBL" id="JAWJWE010000036">
    <property type="protein sequence ID" value="KAK6628599.1"/>
    <property type="molecule type" value="Genomic_DNA"/>
</dbReference>
<evidence type="ECO:0000313" key="2">
    <source>
        <dbReference type="EMBL" id="KAK6628599.1"/>
    </source>
</evidence>
<name>A0AAN8S5Z5_POLSC</name>
<organism evidence="2 3">
    <name type="scientific">Polyplax serrata</name>
    <name type="common">Common mouse louse</name>
    <dbReference type="NCBI Taxonomy" id="468196"/>
    <lineage>
        <taxon>Eukaryota</taxon>
        <taxon>Metazoa</taxon>
        <taxon>Ecdysozoa</taxon>
        <taxon>Arthropoda</taxon>
        <taxon>Hexapoda</taxon>
        <taxon>Insecta</taxon>
        <taxon>Pterygota</taxon>
        <taxon>Neoptera</taxon>
        <taxon>Paraneoptera</taxon>
        <taxon>Psocodea</taxon>
        <taxon>Troctomorpha</taxon>
        <taxon>Phthiraptera</taxon>
        <taxon>Anoplura</taxon>
        <taxon>Polyplacidae</taxon>
        <taxon>Polyplax</taxon>
    </lineage>
</organism>
<sequence length="171" mass="19530">MQINCGRQHAVCTAYVTQASHGITLECQRTHIRHAWETRVVQSSGRQHPAFSDCNRSTGLCTAPDVTDATSSTGFPPREELPYHQRWSNLSVKTQNLISLLIYFADSSVIKLSFYNEIRFSLQFKNNRLGRLEEKMRAHDTGLPLGWAERQRRQKQIRPGQVRGHVVDPSL</sequence>
<dbReference type="Proteomes" id="UP001372834">
    <property type="component" value="Unassembled WGS sequence"/>
</dbReference>
<gene>
    <name evidence="2" type="ORF">RUM43_002414</name>
</gene>
<comment type="caution">
    <text evidence="2">The sequence shown here is derived from an EMBL/GenBank/DDBJ whole genome shotgun (WGS) entry which is preliminary data.</text>
</comment>
<evidence type="ECO:0000313" key="3">
    <source>
        <dbReference type="Proteomes" id="UP001372834"/>
    </source>
</evidence>
<accession>A0AAN8S5Z5</accession>
<protein>
    <submittedName>
        <fullName evidence="2">Uncharacterized protein</fullName>
    </submittedName>
</protein>
<dbReference type="AlphaFoldDB" id="A0AAN8S5Z5"/>
<proteinExistence type="predicted"/>
<reference evidence="2 3" key="1">
    <citation type="submission" date="2023-10" db="EMBL/GenBank/DDBJ databases">
        <title>Genomes of two closely related lineages of the louse Polyplax serrata with different host specificities.</title>
        <authorList>
            <person name="Martinu J."/>
            <person name="Tarabai H."/>
            <person name="Stefka J."/>
            <person name="Hypsa V."/>
        </authorList>
    </citation>
    <scope>NUCLEOTIDE SEQUENCE [LARGE SCALE GENOMIC DNA]</scope>
    <source>
        <strain evidence="2">HR10_N</strain>
    </source>
</reference>
<evidence type="ECO:0000256" key="1">
    <source>
        <dbReference type="SAM" id="MobiDB-lite"/>
    </source>
</evidence>